<feature type="transmembrane region" description="Helical" evidence="7">
    <location>
        <begin position="114"/>
        <end position="136"/>
    </location>
</feature>
<dbReference type="PROSITE" id="PS50929">
    <property type="entry name" value="ABC_TM1F"/>
    <property type="match status" value="1"/>
</dbReference>
<dbReference type="InterPro" id="IPR027417">
    <property type="entry name" value="P-loop_NTPase"/>
</dbReference>
<keyword evidence="5 7" id="KW-1133">Transmembrane helix</keyword>
<dbReference type="InterPro" id="IPR011527">
    <property type="entry name" value="ABC1_TM_dom"/>
</dbReference>
<name>A0ABV7AR80_9GAMM</name>
<dbReference type="SUPFAM" id="SSF52540">
    <property type="entry name" value="P-loop containing nucleoside triphosphate hydrolases"/>
    <property type="match status" value="1"/>
</dbReference>
<evidence type="ECO:0000259" key="9">
    <source>
        <dbReference type="PROSITE" id="PS50929"/>
    </source>
</evidence>
<feature type="domain" description="ABC transmembrane type-1" evidence="9">
    <location>
        <begin position="60"/>
        <end position="361"/>
    </location>
</feature>
<accession>A0ABV7AR80</accession>
<keyword evidence="6 7" id="KW-0472">Membrane</keyword>
<dbReference type="PANTHER" id="PTHR24221">
    <property type="entry name" value="ATP-BINDING CASSETTE SUB-FAMILY B"/>
    <property type="match status" value="1"/>
</dbReference>
<dbReference type="Pfam" id="PF00005">
    <property type="entry name" value="ABC_tran"/>
    <property type="match status" value="1"/>
</dbReference>
<evidence type="ECO:0000256" key="3">
    <source>
        <dbReference type="ARBA" id="ARBA00022741"/>
    </source>
</evidence>
<comment type="caution">
    <text evidence="10">The sequence shown here is derived from an EMBL/GenBank/DDBJ whole genome shotgun (WGS) entry which is preliminary data.</text>
</comment>
<dbReference type="Gene3D" id="1.20.1560.10">
    <property type="entry name" value="ABC transporter type 1, transmembrane domain"/>
    <property type="match status" value="1"/>
</dbReference>
<evidence type="ECO:0000256" key="1">
    <source>
        <dbReference type="ARBA" id="ARBA00004651"/>
    </source>
</evidence>
<evidence type="ECO:0000256" key="7">
    <source>
        <dbReference type="SAM" id="Phobius"/>
    </source>
</evidence>
<evidence type="ECO:0000256" key="4">
    <source>
        <dbReference type="ARBA" id="ARBA00022840"/>
    </source>
</evidence>
<keyword evidence="4 10" id="KW-0067">ATP-binding</keyword>
<dbReference type="InterPro" id="IPR036640">
    <property type="entry name" value="ABC1_TM_sf"/>
</dbReference>
<dbReference type="RefSeq" id="WP_377813154.1">
    <property type="nucleotide sequence ID" value="NZ_JBHRSJ010000007.1"/>
</dbReference>
<comment type="subcellular location">
    <subcellularLocation>
        <location evidence="1">Cell membrane</location>
        <topology evidence="1">Multi-pass membrane protein</topology>
    </subcellularLocation>
</comment>
<sequence length="628" mass="68421">MSVSSTARRTLNSSLRHRFLRLLVGTFVPKTAVPGTRASLAGAIRRLYAHLSRRRRVQLAGLLALMLLGALAELATLGAVLPFLTLMAEPGKALEYPLLQQGFAALGWHDRQDLLLPATLLFGAIAVSAAAVRMLLLWVSNRITFGIGYDLGVEVYRRTLYQPYRYHVARNTSQIIAGMSKAQNVVKGMLLPLINAIIAAIMALAIFAALILIDPLVASVAGVGFTLLYLAITLGTRRKLRDNSRIIAGAQNVRVQAIQEGLGGIRDVLIDGSQELYVERFHQVDGDLRRAMVANTFIAGAPRYLIESIGMLMIAVLAYWLSQRDGGVAAAIPVLGALAIGAQRLLPLMQQLYNGWATIMGNLGDIDDVIDLIEQPIPAEYASPEPPRPLSFARGLALQDLCFRYAPGAPEVIRHLSLDIPKGSRVGFIGKTGSGKSTTLDLLMGLLEPCSGKILIDGVELTAANRRAWQARIAHVPQSIYLADSSIAENIAFGVERRRIDPQRLRRAARQAHIDQFIEALPEGYETLVGERGVRLSGGQRQRIGIARALYREADVLIFDEATSALDDCTESQVMQAIGELGGELTVLMIAHRLSTLSDCDRIFELEHGVLVRTGSHAEIIDKHLRKA</sequence>
<dbReference type="PROSITE" id="PS50893">
    <property type="entry name" value="ABC_TRANSPORTER_2"/>
    <property type="match status" value="1"/>
</dbReference>
<dbReference type="GO" id="GO:0005524">
    <property type="term" value="F:ATP binding"/>
    <property type="evidence" value="ECO:0007669"/>
    <property type="project" value="UniProtKB-KW"/>
</dbReference>
<feature type="transmembrane region" description="Helical" evidence="7">
    <location>
        <begin position="304"/>
        <end position="322"/>
    </location>
</feature>
<dbReference type="SMART" id="SM00382">
    <property type="entry name" value="AAA"/>
    <property type="match status" value="1"/>
</dbReference>
<dbReference type="PROSITE" id="PS00211">
    <property type="entry name" value="ABC_TRANSPORTER_1"/>
    <property type="match status" value="1"/>
</dbReference>
<dbReference type="InterPro" id="IPR003439">
    <property type="entry name" value="ABC_transporter-like_ATP-bd"/>
</dbReference>
<dbReference type="PANTHER" id="PTHR24221:SF654">
    <property type="entry name" value="ATP-BINDING CASSETTE SUB-FAMILY B MEMBER 6"/>
    <property type="match status" value="1"/>
</dbReference>
<evidence type="ECO:0000313" key="10">
    <source>
        <dbReference type="EMBL" id="MFC2971553.1"/>
    </source>
</evidence>
<feature type="transmembrane region" description="Helical" evidence="7">
    <location>
        <begin position="189"/>
        <end position="210"/>
    </location>
</feature>
<feature type="transmembrane region" description="Helical" evidence="7">
    <location>
        <begin position="328"/>
        <end position="346"/>
    </location>
</feature>
<dbReference type="Gene3D" id="3.40.50.300">
    <property type="entry name" value="P-loop containing nucleotide triphosphate hydrolases"/>
    <property type="match status" value="1"/>
</dbReference>
<dbReference type="Pfam" id="PF00664">
    <property type="entry name" value="ABC_membrane"/>
    <property type="match status" value="1"/>
</dbReference>
<feature type="domain" description="ABC transporter" evidence="8">
    <location>
        <begin position="396"/>
        <end position="628"/>
    </location>
</feature>
<dbReference type="InterPro" id="IPR039421">
    <property type="entry name" value="Type_1_exporter"/>
</dbReference>
<feature type="transmembrane region" description="Helical" evidence="7">
    <location>
        <begin position="59"/>
        <end position="84"/>
    </location>
</feature>
<keyword evidence="2 7" id="KW-0812">Transmembrane</keyword>
<evidence type="ECO:0000256" key="2">
    <source>
        <dbReference type="ARBA" id="ARBA00022692"/>
    </source>
</evidence>
<dbReference type="EMBL" id="JBHRSJ010000007">
    <property type="protein sequence ID" value="MFC2971553.1"/>
    <property type="molecule type" value="Genomic_DNA"/>
</dbReference>
<dbReference type="Proteomes" id="UP001595457">
    <property type="component" value="Unassembled WGS sequence"/>
</dbReference>
<evidence type="ECO:0000256" key="6">
    <source>
        <dbReference type="ARBA" id="ARBA00023136"/>
    </source>
</evidence>
<evidence type="ECO:0000313" key="11">
    <source>
        <dbReference type="Proteomes" id="UP001595457"/>
    </source>
</evidence>
<keyword evidence="3" id="KW-0547">Nucleotide-binding</keyword>
<feature type="transmembrane region" description="Helical" evidence="7">
    <location>
        <begin position="216"/>
        <end position="235"/>
    </location>
</feature>
<gene>
    <name evidence="10" type="ORF">ACFOJE_04910</name>
</gene>
<evidence type="ECO:0000259" key="8">
    <source>
        <dbReference type="PROSITE" id="PS50893"/>
    </source>
</evidence>
<dbReference type="SUPFAM" id="SSF90123">
    <property type="entry name" value="ABC transporter transmembrane region"/>
    <property type="match status" value="1"/>
</dbReference>
<protein>
    <submittedName>
        <fullName evidence="10">ABC transporter ATP-binding protein</fullName>
    </submittedName>
</protein>
<proteinExistence type="predicted"/>
<dbReference type="InterPro" id="IPR017871">
    <property type="entry name" value="ABC_transporter-like_CS"/>
</dbReference>
<dbReference type="InterPro" id="IPR003593">
    <property type="entry name" value="AAA+_ATPase"/>
</dbReference>
<evidence type="ECO:0000256" key="5">
    <source>
        <dbReference type="ARBA" id="ARBA00022989"/>
    </source>
</evidence>
<organism evidence="10 11">
    <name type="scientific">Azotobacter bryophylli</name>
    <dbReference type="NCBI Taxonomy" id="1986537"/>
    <lineage>
        <taxon>Bacteria</taxon>
        <taxon>Pseudomonadati</taxon>
        <taxon>Pseudomonadota</taxon>
        <taxon>Gammaproteobacteria</taxon>
        <taxon>Pseudomonadales</taxon>
        <taxon>Pseudomonadaceae</taxon>
        <taxon>Azotobacter</taxon>
    </lineage>
</organism>
<reference evidence="11" key="1">
    <citation type="journal article" date="2019" name="Int. J. Syst. Evol. Microbiol.">
        <title>The Global Catalogue of Microorganisms (GCM) 10K type strain sequencing project: providing services to taxonomists for standard genome sequencing and annotation.</title>
        <authorList>
            <consortium name="The Broad Institute Genomics Platform"/>
            <consortium name="The Broad Institute Genome Sequencing Center for Infectious Disease"/>
            <person name="Wu L."/>
            <person name="Ma J."/>
        </authorList>
    </citation>
    <scope>NUCLEOTIDE SEQUENCE [LARGE SCALE GENOMIC DNA]</scope>
    <source>
        <strain evidence="11">KCTC 62195</strain>
    </source>
</reference>
<keyword evidence="11" id="KW-1185">Reference proteome</keyword>